<evidence type="ECO:0000256" key="1">
    <source>
        <dbReference type="SAM" id="Phobius"/>
    </source>
</evidence>
<dbReference type="GO" id="GO:0030428">
    <property type="term" value="C:cell septum"/>
    <property type="evidence" value="ECO:0007669"/>
    <property type="project" value="TreeGrafter"/>
</dbReference>
<dbReference type="HOGENOM" id="CLU_1387910_0_0_6"/>
<evidence type="ECO:0000313" key="4">
    <source>
        <dbReference type="Proteomes" id="UP000031623"/>
    </source>
</evidence>
<dbReference type="PROSITE" id="PS51724">
    <property type="entry name" value="SPOR"/>
    <property type="match status" value="1"/>
</dbReference>
<dbReference type="AlphaFoldDB" id="A0A090AJR5"/>
<reference evidence="3" key="1">
    <citation type="journal article" date="2014" name="ISME J.">
        <title>Ecophysiology of Thioploca ingrica as revealed by the complete genome sequence supplemented with proteomic evidence.</title>
        <authorList>
            <person name="Kojima H."/>
            <person name="Ogura Y."/>
            <person name="Yamamoto N."/>
            <person name="Togashi T."/>
            <person name="Mori H."/>
            <person name="Watanabe T."/>
            <person name="Nemoto F."/>
            <person name="Kurokawa K."/>
            <person name="Hayashi T."/>
            <person name="Fukui M."/>
        </authorList>
    </citation>
    <scope>NUCLEOTIDE SEQUENCE [LARGE SCALE GENOMIC DNA]</scope>
</reference>
<dbReference type="Gene3D" id="3.30.70.1070">
    <property type="entry name" value="Sporulation related repeat"/>
    <property type="match status" value="1"/>
</dbReference>
<feature type="domain" description="SPOR" evidence="2">
    <location>
        <begin position="125"/>
        <end position="203"/>
    </location>
</feature>
<dbReference type="Proteomes" id="UP000031623">
    <property type="component" value="Chromosome"/>
</dbReference>
<evidence type="ECO:0000313" key="3">
    <source>
        <dbReference type="EMBL" id="BAP57729.1"/>
    </source>
</evidence>
<keyword evidence="1" id="KW-0472">Membrane</keyword>
<keyword evidence="1" id="KW-1133">Transmembrane helix</keyword>
<dbReference type="InterPro" id="IPR052521">
    <property type="entry name" value="Cell_div_SPOR-domain"/>
</dbReference>
<organism evidence="3 4">
    <name type="scientific">Thioploca ingrica</name>
    <dbReference type="NCBI Taxonomy" id="40754"/>
    <lineage>
        <taxon>Bacteria</taxon>
        <taxon>Pseudomonadati</taxon>
        <taxon>Pseudomonadota</taxon>
        <taxon>Gammaproteobacteria</taxon>
        <taxon>Thiotrichales</taxon>
        <taxon>Thiotrichaceae</taxon>
        <taxon>Thioploca</taxon>
    </lineage>
</organism>
<protein>
    <recommendedName>
        <fullName evidence="2">SPOR domain-containing protein</fullName>
    </recommendedName>
</protein>
<dbReference type="EMBL" id="AP014633">
    <property type="protein sequence ID" value="BAP57729.1"/>
    <property type="molecule type" value="Genomic_DNA"/>
</dbReference>
<dbReference type="GO" id="GO:0032506">
    <property type="term" value="P:cytokinetic process"/>
    <property type="evidence" value="ECO:0007669"/>
    <property type="project" value="TreeGrafter"/>
</dbReference>
<dbReference type="InterPro" id="IPR007730">
    <property type="entry name" value="SPOR-like_dom"/>
</dbReference>
<name>A0A090AJR5_9GAMM</name>
<dbReference type="STRING" id="40754.THII_3432"/>
<gene>
    <name evidence="3" type="ORF">THII_3432</name>
</gene>
<dbReference type="SUPFAM" id="SSF110997">
    <property type="entry name" value="Sporulation related repeat"/>
    <property type="match status" value="1"/>
</dbReference>
<dbReference type="KEGG" id="tig:THII_3432"/>
<dbReference type="PANTHER" id="PTHR38687:SF1">
    <property type="entry name" value="CELL DIVISION PROTEIN DEDD"/>
    <property type="match status" value="1"/>
</dbReference>
<keyword evidence="4" id="KW-1185">Reference proteome</keyword>
<accession>A0A090AJR5</accession>
<sequence length="204" mass="22666">MPPRNVRRPITDHYDPKQRIVGGIVLFLLMLLIYSLLKLVLGFSSVPEGRFEIGAPLTAEILSSASGLDKKQTLRATDSSIASPQINYPLPSGFVFLDLKGNPTQKEVYQAATPAGSAEIYTTATSGEEKWYVQAASFKDEALAQNLVQKIKDNHIATEAHIVQSSNGWYAVRLPPQSEQEKVRQQHQQLRDVLRINGIIKKLN</sequence>
<evidence type="ECO:0000259" key="2">
    <source>
        <dbReference type="PROSITE" id="PS51724"/>
    </source>
</evidence>
<dbReference type="Pfam" id="PF05036">
    <property type="entry name" value="SPOR"/>
    <property type="match status" value="1"/>
</dbReference>
<dbReference type="GO" id="GO:0032153">
    <property type="term" value="C:cell division site"/>
    <property type="evidence" value="ECO:0007669"/>
    <property type="project" value="TreeGrafter"/>
</dbReference>
<dbReference type="InterPro" id="IPR036680">
    <property type="entry name" value="SPOR-like_sf"/>
</dbReference>
<proteinExistence type="predicted"/>
<dbReference type="PANTHER" id="PTHR38687">
    <property type="entry name" value="CELL DIVISION PROTEIN DEDD-RELATED"/>
    <property type="match status" value="1"/>
</dbReference>
<dbReference type="GO" id="GO:0042834">
    <property type="term" value="F:peptidoglycan binding"/>
    <property type="evidence" value="ECO:0007669"/>
    <property type="project" value="InterPro"/>
</dbReference>
<feature type="transmembrane region" description="Helical" evidence="1">
    <location>
        <begin position="20"/>
        <end position="41"/>
    </location>
</feature>
<keyword evidence="1" id="KW-0812">Transmembrane</keyword>
<dbReference type="OrthoDB" id="5625537at2"/>